<dbReference type="CDD" id="cd00266">
    <property type="entry name" value="MADS_SRF_like"/>
    <property type="match status" value="1"/>
</dbReference>
<evidence type="ECO:0000256" key="6">
    <source>
        <dbReference type="SAM" id="Coils"/>
    </source>
</evidence>
<name>A0ABQ9KX61_HEVBR</name>
<reference evidence="8 9" key="1">
    <citation type="journal article" date="2023" name="Plant Biotechnol. J.">
        <title>Chromosome-level wild Hevea brasiliensis genome provides new tools for genomic-assisted breeding and valuable loci to elevate rubber yield.</title>
        <authorList>
            <person name="Cheng H."/>
            <person name="Song X."/>
            <person name="Hu Y."/>
            <person name="Wu T."/>
            <person name="Yang Q."/>
            <person name="An Z."/>
            <person name="Feng S."/>
            <person name="Deng Z."/>
            <person name="Wu W."/>
            <person name="Zeng X."/>
            <person name="Tu M."/>
            <person name="Wang X."/>
            <person name="Huang H."/>
        </authorList>
    </citation>
    <scope>NUCLEOTIDE SEQUENCE [LARGE SCALE GENOMIC DNA]</scope>
    <source>
        <strain evidence="8">MT/VB/25A 57/8</strain>
    </source>
</reference>
<dbReference type="PRINTS" id="PR00404">
    <property type="entry name" value="MADSDOMAIN"/>
</dbReference>
<dbReference type="PANTHER" id="PTHR11945:SF176">
    <property type="entry name" value="MADS-BOX TRANSCRIPTION FACTOR FAMILY PROTEIN"/>
    <property type="match status" value="1"/>
</dbReference>
<dbReference type="PANTHER" id="PTHR11945">
    <property type="entry name" value="MADS BOX PROTEIN"/>
    <property type="match status" value="1"/>
</dbReference>
<dbReference type="Pfam" id="PF00319">
    <property type="entry name" value="SRF-TF"/>
    <property type="match status" value="1"/>
</dbReference>
<evidence type="ECO:0000313" key="8">
    <source>
        <dbReference type="EMBL" id="KAJ9152719.1"/>
    </source>
</evidence>
<dbReference type="SMART" id="SM00432">
    <property type="entry name" value="MADS"/>
    <property type="match status" value="1"/>
</dbReference>
<dbReference type="Proteomes" id="UP001174677">
    <property type="component" value="Chromosome 15"/>
</dbReference>
<feature type="coiled-coil region" evidence="6">
    <location>
        <begin position="129"/>
        <end position="156"/>
    </location>
</feature>
<evidence type="ECO:0000259" key="7">
    <source>
        <dbReference type="PROSITE" id="PS50066"/>
    </source>
</evidence>
<organism evidence="8 9">
    <name type="scientific">Hevea brasiliensis</name>
    <name type="common">Para rubber tree</name>
    <name type="synonym">Siphonia brasiliensis</name>
    <dbReference type="NCBI Taxonomy" id="3981"/>
    <lineage>
        <taxon>Eukaryota</taxon>
        <taxon>Viridiplantae</taxon>
        <taxon>Streptophyta</taxon>
        <taxon>Embryophyta</taxon>
        <taxon>Tracheophyta</taxon>
        <taxon>Spermatophyta</taxon>
        <taxon>Magnoliopsida</taxon>
        <taxon>eudicotyledons</taxon>
        <taxon>Gunneridae</taxon>
        <taxon>Pentapetalae</taxon>
        <taxon>rosids</taxon>
        <taxon>fabids</taxon>
        <taxon>Malpighiales</taxon>
        <taxon>Euphorbiaceae</taxon>
        <taxon>Crotonoideae</taxon>
        <taxon>Micrandreae</taxon>
        <taxon>Hevea</taxon>
    </lineage>
</organism>
<keyword evidence="5" id="KW-0539">Nucleus</keyword>
<accession>A0ABQ9KX61</accession>
<keyword evidence="6" id="KW-0175">Coiled coil</keyword>
<keyword evidence="4" id="KW-0804">Transcription</keyword>
<gene>
    <name evidence="8" type="ORF">P3X46_026254</name>
</gene>
<dbReference type="InterPro" id="IPR033897">
    <property type="entry name" value="SRF-like_MADS-box"/>
</dbReference>
<dbReference type="EMBL" id="JARPOI010000015">
    <property type="protein sequence ID" value="KAJ9152719.1"/>
    <property type="molecule type" value="Genomic_DNA"/>
</dbReference>
<keyword evidence="2" id="KW-0805">Transcription regulation</keyword>
<evidence type="ECO:0000256" key="3">
    <source>
        <dbReference type="ARBA" id="ARBA00023125"/>
    </source>
</evidence>
<feature type="domain" description="MADS-box" evidence="7">
    <location>
        <begin position="1"/>
        <end position="53"/>
    </location>
</feature>
<dbReference type="SUPFAM" id="SSF55455">
    <property type="entry name" value="SRF-like"/>
    <property type="match status" value="1"/>
</dbReference>
<evidence type="ECO:0000256" key="1">
    <source>
        <dbReference type="ARBA" id="ARBA00004123"/>
    </source>
</evidence>
<evidence type="ECO:0000256" key="2">
    <source>
        <dbReference type="ARBA" id="ARBA00023015"/>
    </source>
</evidence>
<evidence type="ECO:0000313" key="9">
    <source>
        <dbReference type="Proteomes" id="UP001174677"/>
    </source>
</evidence>
<comment type="subcellular location">
    <subcellularLocation>
        <location evidence="1">Nucleus</location>
    </subcellularLocation>
</comment>
<comment type="caution">
    <text evidence="8">The sequence shown here is derived from an EMBL/GenBank/DDBJ whole genome shotgun (WGS) entry which is preliminary data.</text>
</comment>
<protein>
    <recommendedName>
        <fullName evidence="7">MADS-box domain-containing protein</fullName>
    </recommendedName>
</protein>
<dbReference type="Gene3D" id="3.40.1810.10">
    <property type="entry name" value="Transcription factor, MADS-box"/>
    <property type="match status" value="1"/>
</dbReference>
<dbReference type="InterPro" id="IPR002100">
    <property type="entry name" value="TF_MADSbox"/>
</dbReference>
<sequence length="383" mass="44143">MGHSRIKMELIKKESTRMNTFQKRKKSLLKKISEFSILCGVEACLIIFGPKQKDEQVIKLEATWPSNPDEIERIINNYKRTDQARRCYHVSDYFADKKKKIDVEISKLHKQIFEANFPMWDVRLDSFLEDQLRVLMAQLDEKLEIADKKLDSFHENQVLMDEFASRMLYGSQNMEMNRSNSFRNLTNLHQLFSDVKPLDAQLPVSCFLPGQSSYMIPSNSNLMENSNSSYSYSTNLQLFSDYHATIPSRNWMDRNNNSSKLDNLQLQLFSDPKPLDVQLPMHFQNMISSPGTLSNSNLLEDLMMMSKDQNIGNQYGDRPISNIQSISGLPYVPSSWTWGNVMLNNVDASTSNVGSTLQTILPQMQLPILSFSDQMNPSQENNF</sequence>
<evidence type="ECO:0000256" key="5">
    <source>
        <dbReference type="ARBA" id="ARBA00023242"/>
    </source>
</evidence>
<evidence type="ECO:0000256" key="4">
    <source>
        <dbReference type="ARBA" id="ARBA00023163"/>
    </source>
</evidence>
<keyword evidence="9" id="KW-1185">Reference proteome</keyword>
<keyword evidence="3" id="KW-0238">DNA-binding</keyword>
<dbReference type="PROSITE" id="PS50066">
    <property type="entry name" value="MADS_BOX_2"/>
    <property type="match status" value="1"/>
</dbReference>
<dbReference type="InterPro" id="IPR036879">
    <property type="entry name" value="TF_MADSbox_sf"/>
</dbReference>
<proteinExistence type="predicted"/>